<protein>
    <submittedName>
        <fullName evidence="2">Uncharacterized protein</fullName>
    </submittedName>
</protein>
<dbReference type="EMBL" id="JBDFQZ010000010">
    <property type="protein sequence ID" value="KAK9684645.1"/>
    <property type="molecule type" value="Genomic_DNA"/>
</dbReference>
<evidence type="ECO:0000256" key="1">
    <source>
        <dbReference type="SAM" id="Coils"/>
    </source>
</evidence>
<evidence type="ECO:0000313" key="2">
    <source>
        <dbReference type="EMBL" id="KAK9684645.1"/>
    </source>
</evidence>
<evidence type="ECO:0000313" key="3">
    <source>
        <dbReference type="Proteomes" id="UP001443914"/>
    </source>
</evidence>
<organism evidence="2 3">
    <name type="scientific">Saponaria officinalis</name>
    <name type="common">Common soapwort</name>
    <name type="synonym">Lychnis saponaria</name>
    <dbReference type="NCBI Taxonomy" id="3572"/>
    <lineage>
        <taxon>Eukaryota</taxon>
        <taxon>Viridiplantae</taxon>
        <taxon>Streptophyta</taxon>
        <taxon>Embryophyta</taxon>
        <taxon>Tracheophyta</taxon>
        <taxon>Spermatophyta</taxon>
        <taxon>Magnoliopsida</taxon>
        <taxon>eudicotyledons</taxon>
        <taxon>Gunneridae</taxon>
        <taxon>Pentapetalae</taxon>
        <taxon>Caryophyllales</taxon>
        <taxon>Caryophyllaceae</taxon>
        <taxon>Caryophylleae</taxon>
        <taxon>Saponaria</taxon>
    </lineage>
</organism>
<keyword evidence="3" id="KW-1185">Reference proteome</keyword>
<proteinExistence type="predicted"/>
<gene>
    <name evidence="2" type="ORF">RND81_10G222500</name>
</gene>
<feature type="coiled-coil region" evidence="1">
    <location>
        <begin position="66"/>
        <end position="114"/>
    </location>
</feature>
<dbReference type="Proteomes" id="UP001443914">
    <property type="component" value="Unassembled WGS sequence"/>
</dbReference>
<name>A0AAW1I590_SAPOF</name>
<accession>A0AAW1I590</accession>
<comment type="caution">
    <text evidence="2">The sequence shown here is derived from an EMBL/GenBank/DDBJ whole genome shotgun (WGS) entry which is preliminary data.</text>
</comment>
<dbReference type="PANTHER" id="PTHR34778:SF2">
    <property type="entry name" value="OS02G0580700 PROTEIN"/>
    <property type="match status" value="1"/>
</dbReference>
<reference evidence="2" key="1">
    <citation type="submission" date="2024-03" db="EMBL/GenBank/DDBJ databases">
        <title>WGS assembly of Saponaria officinalis var. Norfolk2.</title>
        <authorList>
            <person name="Jenkins J."/>
            <person name="Shu S."/>
            <person name="Grimwood J."/>
            <person name="Barry K."/>
            <person name="Goodstein D."/>
            <person name="Schmutz J."/>
            <person name="Leebens-Mack J."/>
            <person name="Osbourn A."/>
        </authorList>
    </citation>
    <scope>NUCLEOTIDE SEQUENCE [LARGE SCALE GENOMIC DNA]</scope>
    <source>
        <strain evidence="2">JIC</strain>
    </source>
</reference>
<dbReference type="AlphaFoldDB" id="A0AAW1I590"/>
<keyword evidence="1" id="KW-0175">Coiled coil</keyword>
<sequence length="376" mass="41979">MEEESEKMMALKKVYAEIILNTSKEAAERIVVSERKAHEYCHDLESTKNEALRLLIRLKQTMDSKINEVEMRSQDQRRKIDELEAQLHEAEDIVGNLRAELNMAHMNLDELSNKQTRASSNVTVKIVDENGSSQPVIRETVLVSQAERISGASRSSEERGCSGEPEVPSIIIKRKETELYRNGCTQRIRACDGNLLKGEKPIVADATWVEDINDGADEDTVDLMQYIKILKTRRTRASKYNRNSISDVIKEACLDHEKGARSNSGSTAPSYFSDMGALPENALDNKLTEICAGSLNKDLEVASSSVSTAQLRTFRNGLGTLNSTTKVEVKNSSSFNSDVKLLDSCDGLSGPQKDRILKYTFQRKRKKGPVVDDDSD</sequence>
<dbReference type="PANTHER" id="PTHR34778">
    <property type="entry name" value="OS02G0580700 PROTEIN"/>
    <property type="match status" value="1"/>
</dbReference>